<protein>
    <submittedName>
        <fullName evidence="1">Uncharacterized protein</fullName>
    </submittedName>
</protein>
<accession>A0A0V0XQ06</accession>
<sequence length="65" mass="7207">MKSVHPAGCSVTSFRIAVERDAAFSSVILALVDHVVWEILICFDWQTSDAFSGPPFSTYCRRADV</sequence>
<dbReference type="Proteomes" id="UP000054815">
    <property type="component" value="Unassembled WGS sequence"/>
</dbReference>
<name>A0A0V0XQ06_TRIPS</name>
<gene>
    <name evidence="1" type="ORF">T4E_5077</name>
</gene>
<dbReference type="AlphaFoldDB" id="A0A0V0XQ06"/>
<organism evidence="1 2">
    <name type="scientific">Trichinella pseudospiralis</name>
    <name type="common">Parasitic roundworm</name>
    <dbReference type="NCBI Taxonomy" id="6337"/>
    <lineage>
        <taxon>Eukaryota</taxon>
        <taxon>Metazoa</taxon>
        <taxon>Ecdysozoa</taxon>
        <taxon>Nematoda</taxon>
        <taxon>Enoplea</taxon>
        <taxon>Dorylaimia</taxon>
        <taxon>Trichinellida</taxon>
        <taxon>Trichinellidae</taxon>
        <taxon>Trichinella</taxon>
    </lineage>
</organism>
<evidence type="ECO:0000313" key="1">
    <source>
        <dbReference type="EMBL" id="KRX89963.1"/>
    </source>
</evidence>
<proteinExistence type="predicted"/>
<comment type="caution">
    <text evidence="1">The sequence shown here is derived from an EMBL/GenBank/DDBJ whole genome shotgun (WGS) entry which is preliminary data.</text>
</comment>
<reference evidence="1 2" key="1">
    <citation type="submission" date="2015-01" db="EMBL/GenBank/DDBJ databases">
        <title>Evolution of Trichinella species and genotypes.</title>
        <authorList>
            <person name="Korhonen P.K."/>
            <person name="Edoardo P."/>
            <person name="Giuseppe L.R."/>
            <person name="Gasser R.B."/>
        </authorList>
    </citation>
    <scope>NUCLEOTIDE SEQUENCE [LARGE SCALE GENOMIC DNA]</scope>
    <source>
        <strain evidence="1">ISS141</strain>
    </source>
</reference>
<dbReference type="EMBL" id="JYDU01000180">
    <property type="protein sequence ID" value="KRX89963.1"/>
    <property type="molecule type" value="Genomic_DNA"/>
</dbReference>
<evidence type="ECO:0000313" key="2">
    <source>
        <dbReference type="Proteomes" id="UP000054815"/>
    </source>
</evidence>